<protein>
    <submittedName>
        <fullName evidence="1">Uncharacterized protein</fullName>
    </submittedName>
</protein>
<evidence type="ECO:0000313" key="1">
    <source>
        <dbReference type="EMBL" id="KAH7938359.1"/>
    </source>
</evidence>
<keyword evidence="2" id="KW-1185">Reference proteome</keyword>
<dbReference type="Proteomes" id="UP000821865">
    <property type="component" value="Chromosome 8"/>
</dbReference>
<sequence length="276" mass="31075">MQDELSSLVRELASRKGEPVATSSLLVSSTSNVMTALVYGRRFEYGSPERVELDELADVIPTLATQISSLNFFPWLRGVLSVLHIGACGKLRSAMLQRDRFSETLVGLHEKTYQDGLIRDYIDGFLSEMKRPDQEKKTFTRDVLTSNASSFFGAGSETVRSAIEWLLLTCAAKPEMQSRIRAEIDLVDCAYKSYGYPYVVSVSWIRAVITYNTLHASEDTKISGYVIPRGSVVIPSLRSIFYDDSFWEDPEVFRPERFLVDGGTRAIKPERLIPFS</sequence>
<accession>A0ACB8CBX1</accession>
<name>A0ACB8CBX1_DERSI</name>
<gene>
    <name evidence="1" type="ORF">HPB49_022798</name>
</gene>
<organism evidence="1 2">
    <name type="scientific">Dermacentor silvarum</name>
    <name type="common">Tick</name>
    <dbReference type="NCBI Taxonomy" id="543639"/>
    <lineage>
        <taxon>Eukaryota</taxon>
        <taxon>Metazoa</taxon>
        <taxon>Ecdysozoa</taxon>
        <taxon>Arthropoda</taxon>
        <taxon>Chelicerata</taxon>
        <taxon>Arachnida</taxon>
        <taxon>Acari</taxon>
        <taxon>Parasitiformes</taxon>
        <taxon>Ixodida</taxon>
        <taxon>Ixodoidea</taxon>
        <taxon>Ixodidae</taxon>
        <taxon>Rhipicephalinae</taxon>
        <taxon>Dermacentor</taxon>
    </lineage>
</organism>
<reference evidence="1" key="1">
    <citation type="submission" date="2020-05" db="EMBL/GenBank/DDBJ databases">
        <title>Large-scale comparative analyses of tick genomes elucidate their genetic diversity and vector capacities.</title>
        <authorList>
            <person name="Jia N."/>
            <person name="Wang J."/>
            <person name="Shi W."/>
            <person name="Du L."/>
            <person name="Sun Y."/>
            <person name="Zhan W."/>
            <person name="Jiang J."/>
            <person name="Wang Q."/>
            <person name="Zhang B."/>
            <person name="Ji P."/>
            <person name="Sakyi L.B."/>
            <person name="Cui X."/>
            <person name="Yuan T."/>
            <person name="Jiang B."/>
            <person name="Yang W."/>
            <person name="Lam T.T.-Y."/>
            <person name="Chang Q."/>
            <person name="Ding S."/>
            <person name="Wang X."/>
            <person name="Zhu J."/>
            <person name="Ruan X."/>
            <person name="Zhao L."/>
            <person name="Wei J."/>
            <person name="Que T."/>
            <person name="Du C."/>
            <person name="Cheng J."/>
            <person name="Dai P."/>
            <person name="Han X."/>
            <person name="Huang E."/>
            <person name="Gao Y."/>
            <person name="Liu J."/>
            <person name="Shao H."/>
            <person name="Ye R."/>
            <person name="Li L."/>
            <person name="Wei W."/>
            <person name="Wang X."/>
            <person name="Wang C."/>
            <person name="Yang T."/>
            <person name="Huo Q."/>
            <person name="Li W."/>
            <person name="Guo W."/>
            <person name="Chen H."/>
            <person name="Zhou L."/>
            <person name="Ni X."/>
            <person name="Tian J."/>
            <person name="Zhou Y."/>
            <person name="Sheng Y."/>
            <person name="Liu T."/>
            <person name="Pan Y."/>
            <person name="Xia L."/>
            <person name="Li J."/>
            <person name="Zhao F."/>
            <person name="Cao W."/>
        </authorList>
    </citation>
    <scope>NUCLEOTIDE SEQUENCE</scope>
    <source>
        <strain evidence="1">Dsil-2018</strain>
    </source>
</reference>
<proteinExistence type="predicted"/>
<dbReference type="EMBL" id="CM023477">
    <property type="protein sequence ID" value="KAH7938359.1"/>
    <property type="molecule type" value="Genomic_DNA"/>
</dbReference>
<evidence type="ECO:0000313" key="2">
    <source>
        <dbReference type="Proteomes" id="UP000821865"/>
    </source>
</evidence>
<comment type="caution">
    <text evidence="1">The sequence shown here is derived from an EMBL/GenBank/DDBJ whole genome shotgun (WGS) entry which is preliminary data.</text>
</comment>